<evidence type="ECO:0000313" key="14">
    <source>
        <dbReference type="RefSeq" id="XP_021859062.2"/>
    </source>
</evidence>
<keyword evidence="12" id="KW-0137">Centromere</keyword>
<protein>
    <submittedName>
        <fullName evidence="14">Uncharacterized protein isoform X1</fullName>
    </submittedName>
</protein>
<evidence type="ECO:0000256" key="9">
    <source>
        <dbReference type="ARBA" id="ARBA00022838"/>
    </source>
</evidence>
<gene>
    <name evidence="14" type="primary">LOC110798201</name>
</gene>
<organism evidence="13 14">
    <name type="scientific">Spinacia oleracea</name>
    <name type="common">Spinach</name>
    <dbReference type="NCBI Taxonomy" id="3562"/>
    <lineage>
        <taxon>Eukaryota</taxon>
        <taxon>Viridiplantae</taxon>
        <taxon>Streptophyta</taxon>
        <taxon>Embryophyta</taxon>
        <taxon>Tracheophyta</taxon>
        <taxon>Spermatophyta</taxon>
        <taxon>Magnoliopsida</taxon>
        <taxon>eudicotyledons</taxon>
        <taxon>Gunneridae</taxon>
        <taxon>Pentapetalae</taxon>
        <taxon>Caryophyllales</taxon>
        <taxon>Chenopodiaceae</taxon>
        <taxon>Chenopodioideae</taxon>
        <taxon>Anserineae</taxon>
        <taxon>Spinacia</taxon>
    </lineage>
</organism>
<sequence length="306" mass="34128">MEESINKLSKNLANFCNNLQSTSDAFKQSLDRRPIPLDSASTTFMQSLNRSVSSLTGDLNLLESMSFGTVSFEELLGHCNQIYKLNHSNLLHLHSHLQSLAYIPPSDGVDDLEEDFMAQSSSCDSPEPESPFPTFRHGITSNNMDADSLFEEAPSFLGLSEISLATLASGGPRKHDLLNSPPKLQFSFKVQNQETPSILNTVCEEEGDEPKVHESSKLIHVSNEDYESLPSYMKTVAPWKDLQSAVEKMNSFLSKKGNTKQNNFFHPEELESMGLGTKGRSYVLLLVRMKLLNVETNNGMISYRVL</sequence>
<keyword evidence="11" id="KW-0131">Cell cycle</keyword>
<evidence type="ECO:0000256" key="8">
    <source>
        <dbReference type="ARBA" id="ARBA00022776"/>
    </source>
</evidence>
<dbReference type="PANTHER" id="PTHR48118">
    <property type="entry name" value="SPINDLE AND KINETOCHORE-ASSOCIATED PROTEIN 3"/>
    <property type="match status" value="1"/>
</dbReference>
<dbReference type="RefSeq" id="XP_021859062.2">
    <property type="nucleotide sequence ID" value="XM_022003370.2"/>
</dbReference>
<dbReference type="GO" id="GO:0000278">
    <property type="term" value="P:mitotic cell cycle"/>
    <property type="evidence" value="ECO:0000318"/>
    <property type="project" value="GO_Central"/>
</dbReference>
<reference evidence="14" key="2">
    <citation type="submission" date="2025-08" db="UniProtKB">
        <authorList>
            <consortium name="RefSeq"/>
        </authorList>
    </citation>
    <scope>IDENTIFICATION</scope>
    <source>
        <tissue evidence="14">Leaf</tissue>
    </source>
</reference>
<comment type="similarity">
    <text evidence="3">Belongs to the SKA3 family.</text>
</comment>
<keyword evidence="5" id="KW-0963">Cytoplasm</keyword>
<accession>A0A9R0J0H0</accession>
<dbReference type="GO" id="GO:0000776">
    <property type="term" value="C:kinetochore"/>
    <property type="evidence" value="ECO:0000318"/>
    <property type="project" value="GO_Central"/>
</dbReference>
<evidence type="ECO:0000256" key="2">
    <source>
        <dbReference type="ARBA" id="ARBA00004629"/>
    </source>
</evidence>
<comment type="subcellular location">
    <subcellularLocation>
        <location evidence="2">Chromosome</location>
        <location evidence="2">Centromere</location>
        <location evidence="2">Kinetochore</location>
    </subcellularLocation>
    <subcellularLocation>
        <location evidence="1">Cytoplasm</location>
        <location evidence="1">Cytoskeleton</location>
        <location evidence="1">Spindle</location>
    </subcellularLocation>
</comment>
<evidence type="ECO:0000256" key="12">
    <source>
        <dbReference type="ARBA" id="ARBA00023328"/>
    </source>
</evidence>
<evidence type="ECO:0000256" key="10">
    <source>
        <dbReference type="ARBA" id="ARBA00023212"/>
    </source>
</evidence>
<keyword evidence="8" id="KW-0498">Mitosis</keyword>
<dbReference type="PANTHER" id="PTHR48118:SF1">
    <property type="entry name" value="SPINDLE AND KINETOCHORE-ASSOCIATED PROTEIN 3"/>
    <property type="match status" value="1"/>
</dbReference>
<keyword evidence="6" id="KW-0132">Cell division</keyword>
<keyword evidence="10" id="KW-0206">Cytoskeleton</keyword>
<evidence type="ECO:0000313" key="13">
    <source>
        <dbReference type="Proteomes" id="UP000813463"/>
    </source>
</evidence>
<name>A0A9R0J0H0_SPIOL</name>
<evidence type="ECO:0000256" key="3">
    <source>
        <dbReference type="ARBA" id="ARBA00007716"/>
    </source>
</evidence>
<evidence type="ECO:0000256" key="4">
    <source>
        <dbReference type="ARBA" id="ARBA00022454"/>
    </source>
</evidence>
<evidence type="ECO:0000256" key="1">
    <source>
        <dbReference type="ARBA" id="ARBA00004186"/>
    </source>
</evidence>
<evidence type="ECO:0000256" key="11">
    <source>
        <dbReference type="ARBA" id="ARBA00023306"/>
    </source>
</evidence>
<dbReference type="GO" id="GO:0005876">
    <property type="term" value="C:spindle microtubule"/>
    <property type="evidence" value="ECO:0000318"/>
    <property type="project" value="GO_Central"/>
</dbReference>
<keyword evidence="7" id="KW-0493">Microtubule</keyword>
<proteinExistence type="inferred from homology"/>
<dbReference type="GO" id="GO:0000940">
    <property type="term" value="C:outer kinetochore"/>
    <property type="evidence" value="ECO:0007669"/>
    <property type="project" value="InterPro"/>
</dbReference>
<dbReference type="AlphaFoldDB" id="A0A9R0J0H0"/>
<keyword evidence="9" id="KW-0995">Kinetochore</keyword>
<dbReference type="GO" id="GO:0051301">
    <property type="term" value="P:cell division"/>
    <property type="evidence" value="ECO:0007669"/>
    <property type="project" value="UniProtKB-KW"/>
</dbReference>
<reference evidence="13" key="1">
    <citation type="journal article" date="2021" name="Nat. Commun.">
        <title>Genomic analyses provide insights into spinach domestication and the genetic basis of agronomic traits.</title>
        <authorList>
            <person name="Cai X."/>
            <person name="Sun X."/>
            <person name="Xu C."/>
            <person name="Sun H."/>
            <person name="Wang X."/>
            <person name="Ge C."/>
            <person name="Zhang Z."/>
            <person name="Wang Q."/>
            <person name="Fei Z."/>
            <person name="Jiao C."/>
            <person name="Wang Q."/>
        </authorList>
    </citation>
    <scope>NUCLEOTIDE SEQUENCE [LARGE SCALE GENOMIC DNA]</scope>
    <source>
        <strain evidence="13">cv. Varoflay</strain>
    </source>
</reference>
<dbReference type="Proteomes" id="UP000813463">
    <property type="component" value="Chromosome 6"/>
</dbReference>
<dbReference type="InterPro" id="IPR033341">
    <property type="entry name" value="SKA3"/>
</dbReference>
<dbReference type="GeneID" id="110798201"/>
<keyword evidence="13" id="KW-1185">Reference proteome</keyword>
<evidence type="ECO:0000256" key="5">
    <source>
        <dbReference type="ARBA" id="ARBA00022490"/>
    </source>
</evidence>
<dbReference type="KEGG" id="soe:110798201"/>
<keyword evidence="4" id="KW-0158">Chromosome</keyword>
<evidence type="ECO:0000256" key="7">
    <source>
        <dbReference type="ARBA" id="ARBA00022701"/>
    </source>
</evidence>
<evidence type="ECO:0000256" key="6">
    <source>
        <dbReference type="ARBA" id="ARBA00022618"/>
    </source>
</evidence>
<dbReference type="GO" id="GO:0007059">
    <property type="term" value="P:chromosome segregation"/>
    <property type="evidence" value="ECO:0000318"/>
    <property type="project" value="GO_Central"/>
</dbReference>